<dbReference type="PROSITE" id="PS50885">
    <property type="entry name" value="HAMP"/>
    <property type="match status" value="1"/>
</dbReference>
<sequence length="576" mass="64509">MFKKMRVVYKLLLLVIIFILGFSVFGVYSSKIITDIKISGKIYKQIITGKDLVADILPPPEYIIESHLTTLELLNENDNNKIERLIKYEGKLEENYNGRHQVWVNDLPEDSMKKIMIEDSYKPAKEYFEIFNNEFVPCIRNGEKKKAKYIVDNKLEKLYTEHRKNIDKVVESANIKNLDIEKNTNNIIKHDLIMLSLMAFFIIIVIVVLCIFIIKNITNSLAFLRNHIQRIASGDLSNTVPDKWLTLKDELGDIIRATSEMQYSIKKIIQAIVEETQYVNNSVLVSNNSIEELACELEEASSSVEQLSAGIEETASATCEINSTSEEIKFAVEVISGKAQEGALSAYEISKKALNLKHSSIKLQNEAKENHVKVKVSMDKALEKIKEVEKIKALTSAILRISSQTNLLALNAAIESARAGEAGRGFSVVAEQIKKLAEDSGATVSEMQNIVDGVFEAVNDLVNTSKQTLNYIEIKVMDSYKESAILGENYEKDAAYIKCLVTDLSSTSEELLASVKTVSESINEISKSNNEGADGASNIAHRVANIRDVAKNVKNEADNVKKSTEHLKDLVLKFKI</sequence>
<dbReference type="InterPro" id="IPR003660">
    <property type="entry name" value="HAMP_dom"/>
</dbReference>
<comment type="similarity">
    <text evidence="2">Belongs to the methyl-accepting chemotaxis (MCP) protein family.</text>
</comment>
<comment type="caution">
    <text evidence="7">The sequence shown here is derived from an EMBL/GenBank/DDBJ whole genome shotgun (WGS) entry which is preliminary data.</text>
</comment>
<keyword evidence="4" id="KW-0812">Transmembrane</keyword>
<evidence type="ECO:0000256" key="4">
    <source>
        <dbReference type="SAM" id="Phobius"/>
    </source>
</evidence>
<dbReference type="Proteomes" id="UP000694308">
    <property type="component" value="Unassembled WGS sequence"/>
</dbReference>
<protein>
    <submittedName>
        <fullName evidence="7">Methyl-accepting chemotaxis protein</fullName>
    </submittedName>
</protein>
<reference evidence="7" key="1">
    <citation type="submission" date="2020-12" db="EMBL/GenBank/DDBJ databases">
        <title>Clostridium thailandense sp. nov., a novel acetogenic bacterium isolated from peat land soil in Thailand.</title>
        <authorList>
            <person name="Chaikitkaew S."/>
            <person name="Birkeland N.K."/>
        </authorList>
    </citation>
    <scope>NUCLEOTIDE SEQUENCE</scope>
    <source>
        <strain evidence="7">PL3</strain>
    </source>
</reference>
<dbReference type="PROSITE" id="PS50111">
    <property type="entry name" value="CHEMOTAXIS_TRANSDUC_2"/>
    <property type="match status" value="1"/>
</dbReference>
<dbReference type="EMBL" id="JAEEGC010000002">
    <property type="protein sequence ID" value="MBV7271332.1"/>
    <property type="molecule type" value="Genomic_DNA"/>
</dbReference>
<dbReference type="RefSeq" id="WP_218318372.1">
    <property type="nucleotide sequence ID" value="NZ_JAEEGC010000002.1"/>
</dbReference>
<dbReference type="AlphaFoldDB" id="A0A949TL79"/>
<dbReference type="Pfam" id="PF00015">
    <property type="entry name" value="MCPsignal"/>
    <property type="match status" value="1"/>
</dbReference>
<evidence type="ECO:0000313" key="7">
    <source>
        <dbReference type="EMBL" id="MBV7271332.1"/>
    </source>
</evidence>
<evidence type="ECO:0000256" key="2">
    <source>
        <dbReference type="ARBA" id="ARBA00029447"/>
    </source>
</evidence>
<feature type="domain" description="Methyl-accepting transducer" evidence="5">
    <location>
        <begin position="289"/>
        <end position="526"/>
    </location>
</feature>
<gene>
    <name evidence="7" type="ORF">I6U48_00155</name>
</gene>
<keyword evidence="1 3" id="KW-0807">Transducer</keyword>
<keyword evidence="8" id="KW-1185">Reference proteome</keyword>
<evidence type="ECO:0000259" key="6">
    <source>
        <dbReference type="PROSITE" id="PS50885"/>
    </source>
</evidence>
<feature type="transmembrane region" description="Helical" evidence="4">
    <location>
        <begin position="192"/>
        <end position="214"/>
    </location>
</feature>
<dbReference type="SMART" id="SM00283">
    <property type="entry name" value="MA"/>
    <property type="match status" value="1"/>
</dbReference>
<dbReference type="GO" id="GO:0016020">
    <property type="term" value="C:membrane"/>
    <property type="evidence" value="ECO:0007669"/>
    <property type="project" value="InterPro"/>
</dbReference>
<evidence type="ECO:0000256" key="1">
    <source>
        <dbReference type="ARBA" id="ARBA00023224"/>
    </source>
</evidence>
<dbReference type="CDD" id="cd06225">
    <property type="entry name" value="HAMP"/>
    <property type="match status" value="1"/>
</dbReference>
<dbReference type="InterPro" id="IPR004089">
    <property type="entry name" value="MCPsignal_dom"/>
</dbReference>
<dbReference type="GO" id="GO:0007165">
    <property type="term" value="P:signal transduction"/>
    <property type="evidence" value="ECO:0007669"/>
    <property type="project" value="UniProtKB-KW"/>
</dbReference>
<keyword evidence="4" id="KW-1133">Transmembrane helix</keyword>
<accession>A0A949TL79</accession>
<dbReference type="PANTHER" id="PTHR32089:SF112">
    <property type="entry name" value="LYSOZYME-LIKE PROTEIN-RELATED"/>
    <property type="match status" value="1"/>
</dbReference>
<organism evidence="7 8">
    <name type="scientific">Clostridium thailandense</name>
    <dbReference type="NCBI Taxonomy" id="2794346"/>
    <lineage>
        <taxon>Bacteria</taxon>
        <taxon>Bacillati</taxon>
        <taxon>Bacillota</taxon>
        <taxon>Clostridia</taxon>
        <taxon>Eubacteriales</taxon>
        <taxon>Clostridiaceae</taxon>
        <taxon>Clostridium</taxon>
    </lineage>
</organism>
<evidence type="ECO:0000256" key="3">
    <source>
        <dbReference type="PROSITE-ProRule" id="PRU00284"/>
    </source>
</evidence>
<feature type="domain" description="HAMP" evidence="6">
    <location>
        <begin position="215"/>
        <end position="270"/>
    </location>
</feature>
<evidence type="ECO:0000259" key="5">
    <source>
        <dbReference type="PROSITE" id="PS50111"/>
    </source>
</evidence>
<name>A0A949TL79_9CLOT</name>
<keyword evidence="4" id="KW-0472">Membrane</keyword>
<dbReference type="PANTHER" id="PTHR32089">
    <property type="entry name" value="METHYL-ACCEPTING CHEMOTAXIS PROTEIN MCPB"/>
    <property type="match status" value="1"/>
</dbReference>
<evidence type="ECO:0000313" key="8">
    <source>
        <dbReference type="Proteomes" id="UP000694308"/>
    </source>
</evidence>
<proteinExistence type="inferred from homology"/>